<dbReference type="PANTHER" id="PTHR48112">
    <property type="entry name" value="HIGH MOBILITY GROUP PROTEIN DSP1"/>
    <property type="match status" value="1"/>
</dbReference>
<evidence type="ECO:0000259" key="4">
    <source>
        <dbReference type="PROSITE" id="PS50118"/>
    </source>
</evidence>
<dbReference type="Pfam" id="PF00505">
    <property type="entry name" value="HMG_box"/>
    <property type="match status" value="1"/>
</dbReference>
<dbReference type="AlphaFoldDB" id="A0A2S4WK42"/>
<evidence type="ECO:0000313" key="5">
    <source>
        <dbReference type="EMBL" id="POW22133.1"/>
    </source>
</evidence>
<dbReference type="SUPFAM" id="SSF47095">
    <property type="entry name" value="HMG-box"/>
    <property type="match status" value="2"/>
</dbReference>
<dbReference type="VEuPathDB" id="FungiDB:PSHT_01601"/>
<protein>
    <recommendedName>
        <fullName evidence="4">HMG box domain-containing protein</fullName>
    </recommendedName>
</protein>
<keyword evidence="6" id="KW-1185">Reference proteome</keyword>
<evidence type="ECO:0000256" key="3">
    <source>
        <dbReference type="SAM" id="MobiDB-lite"/>
    </source>
</evidence>
<evidence type="ECO:0000256" key="2">
    <source>
        <dbReference type="PROSITE-ProRule" id="PRU00267"/>
    </source>
</evidence>
<proteinExistence type="predicted"/>
<keyword evidence="2" id="KW-0539">Nucleus</keyword>
<organism evidence="5 6">
    <name type="scientific">Puccinia striiformis</name>
    <dbReference type="NCBI Taxonomy" id="27350"/>
    <lineage>
        <taxon>Eukaryota</taxon>
        <taxon>Fungi</taxon>
        <taxon>Dikarya</taxon>
        <taxon>Basidiomycota</taxon>
        <taxon>Pucciniomycotina</taxon>
        <taxon>Pucciniomycetes</taxon>
        <taxon>Pucciniales</taxon>
        <taxon>Pucciniaceae</taxon>
        <taxon>Puccinia</taxon>
    </lineage>
</organism>
<reference evidence="5 6" key="1">
    <citation type="submission" date="2017-12" db="EMBL/GenBank/DDBJ databases">
        <title>Gene loss provides genomic basis for host adaptation in cereal stripe rust fungi.</title>
        <authorList>
            <person name="Xia C."/>
        </authorList>
    </citation>
    <scope>NUCLEOTIDE SEQUENCE [LARGE SCALE GENOMIC DNA]</scope>
    <source>
        <strain evidence="5 6">93TX-2</strain>
    </source>
</reference>
<gene>
    <name evidence="5" type="ORF">PSHT_01601</name>
</gene>
<feature type="DNA-binding region" description="HMG box" evidence="2">
    <location>
        <begin position="188"/>
        <end position="271"/>
    </location>
</feature>
<dbReference type="GO" id="GO:0003677">
    <property type="term" value="F:DNA binding"/>
    <property type="evidence" value="ECO:0007669"/>
    <property type="project" value="UniProtKB-UniRule"/>
</dbReference>
<reference evidence="6" key="3">
    <citation type="journal article" date="2018" name="Mol. Plant Microbe Interact.">
        <title>Genome sequence resources for the wheat stripe rust pathogen (Puccinia striiformis f. sp. tritici) and the barley stripe rust pathogen (Puccinia striiformis f. sp. hordei).</title>
        <authorList>
            <person name="Xia C."/>
            <person name="Wang M."/>
            <person name="Yin C."/>
            <person name="Cornejo O.E."/>
            <person name="Hulbert S.H."/>
            <person name="Chen X."/>
        </authorList>
    </citation>
    <scope>NUCLEOTIDE SEQUENCE [LARGE SCALE GENOMIC DNA]</scope>
    <source>
        <strain evidence="6">93TX-2</strain>
    </source>
</reference>
<dbReference type="InterPro" id="IPR009071">
    <property type="entry name" value="HMG_box_dom"/>
</dbReference>
<comment type="caution">
    <text evidence="5">The sequence shown here is derived from an EMBL/GenBank/DDBJ whole genome shotgun (WGS) entry which is preliminary data.</text>
</comment>
<dbReference type="OrthoDB" id="5550281at2759"/>
<dbReference type="PANTHER" id="PTHR48112:SF22">
    <property type="entry name" value="MITOCHONDRIAL TRANSCRIPTION FACTOR A, ISOFORM B"/>
    <property type="match status" value="1"/>
</dbReference>
<dbReference type="Proteomes" id="UP000238274">
    <property type="component" value="Unassembled WGS sequence"/>
</dbReference>
<evidence type="ECO:0000256" key="1">
    <source>
        <dbReference type="ARBA" id="ARBA00023125"/>
    </source>
</evidence>
<dbReference type="InterPro" id="IPR036910">
    <property type="entry name" value="HMG_box_dom_sf"/>
</dbReference>
<dbReference type="EMBL" id="PKSM01000013">
    <property type="protein sequence ID" value="POW22133.1"/>
    <property type="molecule type" value="Genomic_DNA"/>
</dbReference>
<name>A0A2S4WK42_9BASI</name>
<keyword evidence="1 2" id="KW-0238">DNA-binding</keyword>
<dbReference type="PROSITE" id="PS50118">
    <property type="entry name" value="HMG_BOX_2"/>
    <property type="match status" value="1"/>
</dbReference>
<accession>A0A2S4WK42</accession>
<evidence type="ECO:0000313" key="6">
    <source>
        <dbReference type="Proteomes" id="UP000238274"/>
    </source>
</evidence>
<feature type="domain" description="HMG box" evidence="4">
    <location>
        <begin position="188"/>
        <end position="271"/>
    </location>
</feature>
<reference evidence="6" key="2">
    <citation type="journal article" date="2018" name="BMC Genomics">
        <title>Genomic insights into host adaptation between the wheat stripe rust pathogen (Puccinia striiformis f. sp. tritici) and the barley stripe rust pathogen (Puccinia striiformis f. sp. hordei).</title>
        <authorList>
            <person name="Xia C."/>
            <person name="Wang M."/>
            <person name="Yin C."/>
            <person name="Cornejo O.E."/>
            <person name="Hulbert S.H."/>
            <person name="Chen X."/>
        </authorList>
    </citation>
    <scope>NUCLEOTIDE SEQUENCE [LARGE SCALE GENOMIC DNA]</scope>
    <source>
        <strain evidence="6">93TX-2</strain>
    </source>
</reference>
<dbReference type="VEuPathDB" id="FungiDB:PSTT_10236"/>
<dbReference type="GO" id="GO:0005634">
    <property type="term" value="C:nucleus"/>
    <property type="evidence" value="ECO:0007669"/>
    <property type="project" value="UniProtKB-UniRule"/>
</dbReference>
<dbReference type="InterPro" id="IPR050342">
    <property type="entry name" value="HMGB"/>
</dbReference>
<feature type="compositionally biased region" description="Basic residues" evidence="3">
    <location>
        <begin position="62"/>
        <end position="74"/>
    </location>
</feature>
<feature type="region of interest" description="Disordered" evidence="3">
    <location>
        <begin position="50"/>
        <end position="74"/>
    </location>
</feature>
<sequence>MVVVFLRSHTGWAVNLAASNRLVALLGRTRFSAARSNLALSDQEALVEIAPMETESPSNTKAKSKPPIKKRPKKLVPPKRAMNIMQLVTQAVMNDAREKNGGKLNKEQAQQCFRLAAEKYNSLSNADKKNYEAELDRRREIYEIEMREFLDSLTPEDYMNQNEYVRLRKAQGRSTTRKGIPRIDPNAPKRPLNGFMIFCGEIRSNPSKFPELMEAIKASENATTSSTFSAVEGSKVLASYWKSMSDDRKQEYLEEGQRRSDQYKQDRAQYDAQLNLTPHVISLMALHTMNTMFLAYN</sequence>
<dbReference type="Gene3D" id="1.10.30.10">
    <property type="entry name" value="High mobility group box domain"/>
    <property type="match status" value="2"/>
</dbReference>
<dbReference type="SMART" id="SM00398">
    <property type="entry name" value="HMG"/>
    <property type="match status" value="2"/>
</dbReference>